<dbReference type="PANTHER" id="PTHR44591:SF3">
    <property type="entry name" value="RESPONSE REGULATORY DOMAIN-CONTAINING PROTEIN"/>
    <property type="match status" value="1"/>
</dbReference>
<protein>
    <submittedName>
        <fullName evidence="4">Response regulator</fullName>
    </submittedName>
</protein>
<dbReference type="Proteomes" id="UP001065174">
    <property type="component" value="Chromosome"/>
</dbReference>
<dbReference type="SUPFAM" id="SSF52172">
    <property type="entry name" value="CheY-like"/>
    <property type="match status" value="1"/>
</dbReference>
<dbReference type="Pfam" id="PF00072">
    <property type="entry name" value="Response_reg"/>
    <property type="match status" value="1"/>
</dbReference>
<evidence type="ECO:0000259" key="3">
    <source>
        <dbReference type="PROSITE" id="PS50110"/>
    </source>
</evidence>
<organism evidence="4 5">
    <name type="scientific">Reichenbachiella agarivorans</name>
    <dbReference type="NCBI Taxonomy" id="2979464"/>
    <lineage>
        <taxon>Bacteria</taxon>
        <taxon>Pseudomonadati</taxon>
        <taxon>Bacteroidota</taxon>
        <taxon>Cytophagia</taxon>
        <taxon>Cytophagales</taxon>
        <taxon>Reichenbachiellaceae</taxon>
        <taxon>Reichenbachiella</taxon>
    </lineage>
</organism>
<dbReference type="EMBL" id="CP106679">
    <property type="protein sequence ID" value="UXP32268.1"/>
    <property type="molecule type" value="Genomic_DNA"/>
</dbReference>
<dbReference type="InterPro" id="IPR011006">
    <property type="entry name" value="CheY-like_superfamily"/>
</dbReference>
<sequence>MEKIYILCVEDQREVLNTIASQLAVLDQHVIIEECESAQEAQELIEEIDTAGDFIALVISDHVMPGKTGVELLTDLYNDGRFGDTKKILLTGQATHMDTIKAINQAGIDFYIEKPWKAEDLLQKVCTLLTIFIIKKGIEYEPFLEILDKEKLFNLLK</sequence>
<accession>A0ABY6CP22</accession>
<dbReference type="SMART" id="SM00448">
    <property type="entry name" value="REC"/>
    <property type="match status" value="1"/>
</dbReference>
<dbReference type="InterPro" id="IPR001789">
    <property type="entry name" value="Sig_transdc_resp-reg_receiver"/>
</dbReference>
<evidence type="ECO:0000313" key="4">
    <source>
        <dbReference type="EMBL" id="UXP32268.1"/>
    </source>
</evidence>
<dbReference type="RefSeq" id="WP_262309704.1">
    <property type="nucleotide sequence ID" value="NZ_CP106679.1"/>
</dbReference>
<dbReference type="Gene3D" id="3.40.50.2300">
    <property type="match status" value="1"/>
</dbReference>
<evidence type="ECO:0000313" key="5">
    <source>
        <dbReference type="Proteomes" id="UP001065174"/>
    </source>
</evidence>
<feature type="domain" description="Response regulatory" evidence="3">
    <location>
        <begin position="5"/>
        <end position="129"/>
    </location>
</feature>
<gene>
    <name evidence="4" type="ORF">N6H18_18170</name>
</gene>
<dbReference type="PANTHER" id="PTHR44591">
    <property type="entry name" value="STRESS RESPONSE REGULATOR PROTEIN 1"/>
    <property type="match status" value="1"/>
</dbReference>
<name>A0ABY6CP22_9BACT</name>
<evidence type="ECO:0000256" key="1">
    <source>
        <dbReference type="ARBA" id="ARBA00022553"/>
    </source>
</evidence>
<keyword evidence="5" id="KW-1185">Reference proteome</keyword>
<evidence type="ECO:0000256" key="2">
    <source>
        <dbReference type="PROSITE-ProRule" id="PRU00169"/>
    </source>
</evidence>
<feature type="modified residue" description="4-aspartylphosphate" evidence="2">
    <location>
        <position position="61"/>
    </location>
</feature>
<dbReference type="InterPro" id="IPR050595">
    <property type="entry name" value="Bact_response_regulator"/>
</dbReference>
<reference evidence="4" key="1">
    <citation type="submission" date="2022-09" db="EMBL/GenBank/DDBJ databases">
        <title>Comparative genomics and taxonomic characterization of three novel marine species of genus Reichenbachiella exhibiting antioxidant and polysaccharide degradation activities.</title>
        <authorList>
            <person name="Muhammad N."/>
            <person name="Lee Y.-J."/>
            <person name="Ko J."/>
            <person name="Kim S.-G."/>
        </authorList>
    </citation>
    <scope>NUCLEOTIDE SEQUENCE</scope>
    <source>
        <strain evidence="4">BKB1-1</strain>
    </source>
</reference>
<proteinExistence type="predicted"/>
<dbReference type="PROSITE" id="PS50110">
    <property type="entry name" value="RESPONSE_REGULATORY"/>
    <property type="match status" value="1"/>
</dbReference>
<keyword evidence="1 2" id="KW-0597">Phosphoprotein</keyword>